<evidence type="ECO:0000313" key="1">
    <source>
        <dbReference type="EMBL" id="KAH0552171.1"/>
    </source>
</evidence>
<dbReference type="EMBL" id="JAHXZJ010001492">
    <property type="protein sequence ID" value="KAH0552171.1"/>
    <property type="molecule type" value="Genomic_DNA"/>
</dbReference>
<dbReference type="AlphaFoldDB" id="A0AAV7I201"/>
<dbReference type="Proteomes" id="UP000826195">
    <property type="component" value="Unassembled WGS sequence"/>
</dbReference>
<gene>
    <name evidence="1" type="ORF">KQX54_006468</name>
</gene>
<organism evidence="1 2">
    <name type="scientific">Cotesia glomerata</name>
    <name type="common">Lepidopteran parasitic wasp</name>
    <name type="synonym">Apanteles glomeratus</name>
    <dbReference type="NCBI Taxonomy" id="32391"/>
    <lineage>
        <taxon>Eukaryota</taxon>
        <taxon>Metazoa</taxon>
        <taxon>Ecdysozoa</taxon>
        <taxon>Arthropoda</taxon>
        <taxon>Hexapoda</taxon>
        <taxon>Insecta</taxon>
        <taxon>Pterygota</taxon>
        <taxon>Neoptera</taxon>
        <taxon>Endopterygota</taxon>
        <taxon>Hymenoptera</taxon>
        <taxon>Apocrita</taxon>
        <taxon>Ichneumonoidea</taxon>
        <taxon>Braconidae</taxon>
        <taxon>Microgastrinae</taxon>
        <taxon>Cotesia</taxon>
    </lineage>
</organism>
<name>A0AAV7I201_COTGL</name>
<accession>A0AAV7I201</accession>
<reference evidence="1 2" key="1">
    <citation type="journal article" date="2021" name="J. Hered.">
        <title>A chromosome-level genome assembly of the parasitoid wasp, Cotesia glomerata (Hymenoptera: Braconidae).</title>
        <authorList>
            <person name="Pinto B.J."/>
            <person name="Weis J.J."/>
            <person name="Gamble T."/>
            <person name="Ode P.J."/>
            <person name="Paul R."/>
            <person name="Zaspel J.M."/>
        </authorList>
    </citation>
    <scope>NUCLEOTIDE SEQUENCE [LARGE SCALE GENOMIC DNA]</scope>
    <source>
        <strain evidence="1">CgM1</strain>
    </source>
</reference>
<proteinExistence type="predicted"/>
<comment type="caution">
    <text evidence="1">The sequence shown here is derived from an EMBL/GenBank/DDBJ whole genome shotgun (WGS) entry which is preliminary data.</text>
</comment>
<keyword evidence="2" id="KW-1185">Reference proteome</keyword>
<sequence>MQELSSLGRSAVDWYALLQAESHVWTDLREKLWEYGYVVLDSTRARLIAKNMDQFCQNTSRLVHPHPGSWIEATGSNDIWQRYETDGG</sequence>
<protein>
    <submittedName>
        <fullName evidence="1">Uncharacterized protein</fullName>
    </submittedName>
</protein>
<evidence type="ECO:0000313" key="2">
    <source>
        <dbReference type="Proteomes" id="UP000826195"/>
    </source>
</evidence>